<evidence type="ECO:0000313" key="6">
    <source>
        <dbReference type="Proteomes" id="UP001291623"/>
    </source>
</evidence>
<accession>A0AAE1S8M0</accession>
<feature type="repeat" description="PPR" evidence="3">
    <location>
        <begin position="153"/>
        <end position="187"/>
    </location>
</feature>
<dbReference type="Pfam" id="PF01535">
    <property type="entry name" value="PPR"/>
    <property type="match status" value="5"/>
</dbReference>
<comment type="similarity">
    <text evidence="1">Belongs to the PPR family. PCMP-H subfamily.</text>
</comment>
<dbReference type="Proteomes" id="UP001291623">
    <property type="component" value="Unassembled WGS sequence"/>
</dbReference>
<sequence>MIWRTECCTLSLLARHYRTLIRTCARYLALDVGTKLHASIITTGLQTLPNTYLRNAILQMYAACGRVLYARKMFDEIPLSYKDTVDWTTLMGCYARGGLPVYALNLFVEMRKNDVLIDEFTMVTVFVASAKLGCEQFGVQGHGCMVKMGFGSSIKACNAAMDMYVKCGLIDKTRRIFNEMEEKSLVSWTVLLGGVVKWEGFENARLLFDEMPERNQVAWTIMTAAYIENGLTREAFGLLREMVFEFGFELNFVTLCSWLSASAQSGNVMMGKWVHMYALKKIKHDIMVETALINMYAKCGRIDDAFRVFNVMPRRNVITWNAMLSGLAMQGKGDMVLDLFAQMVREVKPDDVTFTAVLSACSHSGLVDQGRRFFYSLESTYGIKPSIEHYSCIVDLLGRAGHLEEAESIIRGMPIPPNEVVLGSLLGSCSVHKNLELGERLMKELLQMYHDNTEYHVLLSNMYSLAGKIDKANSIRVVLKSRGVRKVPGTSSIHVGGEIHCFSAGDKLHPQSQEIYMMLDEMIQKIRLAGYVPDTACQKFSGSYDGEYYGYGREEKEQALFSHSEKLAVCFGLISTQAGMPLYIFKNLRICQDCHSAMKIAVLLLKKLGDELMEEAKEVASFLYFEEKMTVFIQALGLFGPSIVKIPARCMTLPDVPNAAIFTRRLIFLPVREEMV</sequence>
<feature type="repeat" description="PPR" evidence="3">
    <location>
        <begin position="83"/>
        <end position="117"/>
    </location>
</feature>
<evidence type="ECO:0000256" key="2">
    <source>
        <dbReference type="ARBA" id="ARBA00022737"/>
    </source>
</evidence>
<dbReference type="GO" id="GO:0008270">
    <property type="term" value="F:zinc ion binding"/>
    <property type="evidence" value="ECO:0007669"/>
    <property type="project" value="InterPro"/>
</dbReference>
<dbReference type="InterPro" id="IPR046848">
    <property type="entry name" value="E_motif"/>
</dbReference>
<dbReference type="InterPro" id="IPR011990">
    <property type="entry name" value="TPR-like_helical_dom_sf"/>
</dbReference>
<dbReference type="InterPro" id="IPR046849">
    <property type="entry name" value="E2_motif"/>
</dbReference>
<proteinExistence type="inferred from homology"/>
<feature type="domain" description="DYW" evidence="4">
    <location>
        <begin position="553"/>
        <end position="602"/>
    </location>
</feature>
<organism evidence="5 6">
    <name type="scientific">Anisodus tanguticus</name>
    <dbReference type="NCBI Taxonomy" id="243964"/>
    <lineage>
        <taxon>Eukaryota</taxon>
        <taxon>Viridiplantae</taxon>
        <taxon>Streptophyta</taxon>
        <taxon>Embryophyta</taxon>
        <taxon>Tracheophyta</taxon>
        <taxon>Spermatophyta</taxon>
        <taxon>Magnoliopsida</taxon>
        <taxon>eudicotyledons</taxon>
        <taxon>Gunneridae</taxon>
        <taxon>Pentapetalae</taxon>
        <taxon>asterids</taxon>
        <taxon>lamiids</taxon>
        <taxon>Solanales</taxon>
        <taxon>Solanaceae</taxon>
        <taxon>Solanoideae</taxon>
        <taxon>Hyoscyameae</taxon>
        <taxon>Anisodus</taxon>
    </lineage>
</organism>
<dbReference type="Gene3D" id="1.25.40.10">
    <property type="entry name" value="Tetratricopeptide repeat domain"/>
    <property type="match status" value="4"/>
</dbReference>
<dbReference type="Pfam" id="PF13041">
    <property type="entry name" value="PPR_2"/>
    <property type="match status" value="1"/>
</dbReference>
<dbReference type="Pfam" id="PF14432">
    <property type="entry name" value="DYW_deaminase"/>
    <property type="match status" value="1"/>
</dbReference>
<gene>
    <name evidence="5" type="ORF">RND71_013773</name>
</gene>
<feature type="repeat" description="PPR" evidence="3">
    <location>
        <begin position="285"/>
        <end position="319"/>
    </location>
</feature>
<dbReference type="InterPro" id="IPR032867">
    <property type="entry name" value="DYW_dom"/>
</dbReference>
<dbReference type="NCBIfam" id="TIGR00756">
    <property type="entry name" value="PPR"/>
    <property type="match status" value="4"/>
</dbReference>
<dbReference type="FunFam" id="1.25.40.10:FF:001093">
    <property type="entry name" value="Pentatricopeptide repeat-containing protein At2g34400"/>
    <property type="match status" value="1"/>
</dbReference>
<keyword evidence="2" id="KW-0677">Repeat</keyword>
<protein>
    <recommendedName>
        <fullName evidence="4">DYW domain-containing protein</fullName>
    </recommendedName>
</protein>
<dbReference type="InterPro" id="IPR046960">
    <property type="entry name" value="PPR_At4g14850-like_plant"/>
</dbReference>
<dbReference type="EMBL" id="JAVYJV010000007">
    <property type="protein sequence ID" value="KAK4365893.1"/>
    <property type="molecule type" value="Genomic_DNA"/>
</dbReference>
<name>A0AAE1S8M0_9SOLA</name>
<dbReference type="AlphaFoldDB" id="A0AAE1S8M0"/>
<dbReference type="PANTHER" id="PTHR47926">
    <property type="entry name" value="PENTATRICOPEPTIDE REPEAT-CONTAINING PROTEIN"/>
    <property type="match status" value="1"/>
</dbReference>
<dbReference type="InterPro" id="IPR002885">
    <property type="entry name" value="PPR_rpt"/>
</dbReference>
<dbReference type="GO" id="GO:0009451">
    <property type="term" value="P:RNA modification"/>
    <property type="evidence" value="ECO:0007669"/>
    <property type="project" value="InterPro"/>
</dbReference>
<keyword evidence="6" id="KW-1185">Reference proteome</keyword>
<dbReference type="PROSITE" id="PS51375">
    <property type="entry name" value="PPR"/>
    <property type="match status" value="4"/>
</dbReference>
<dbReference type="Pfam" id="PF20430">
    <property type="entry name" value="Eplus_motif"/>
    <property type="match status" value="1"/>
</dbReference>
<dbReference type="PANTHER" id="PTHR47926:SF436">
    <property type="entry name" value="PENTATRICOPEPTIDE REPEAT-CONTAINING PROTEIN ELI1, CHLOROPLASTIC-LIKE ISOFORM X2"/>
    <property type="match status" value="1"/>
</dbReference>
<evidence type="ECO:0000256" key="3">
    <source>
        <dbReference type="PROSITE-ProRule" id="PRU00708"/>
    </source>
</evidence>
<comment type="caution">
    <text evidence="5">The sequence shown here is derived from an EMBL/GenBank/DDBJ whole genome shotgun (WGS) entry which is preliminary data.</text>
</comment>
<dbReference type="GO" id="GO:0003723">
    <property type="term" value="F:RNA binding"/>
    <property type="evidence" value="ECO:0007669"/>
    <property type="project" value="InterPro"/>
</dbReference>
<evidence type="ECO:0000313" key="5">
    <source>
        <dbReference type="EMBL" id="KAK4365893.1"/>
    </source>
</evidence>
<reference evidence="5" key="1">
    <citation type="submission" date="2023-12" db="EMBL/GenBank/DDBJ databases">
        <title>Genome assembly of Anisodus tanguticus.</title>
        <authorList>
            <person name="Wang Y.-J."/>
        </authorList>
    </citation>
    <scope>NUCLEOTIDE SEQUENCE</scope>
    <source>
        <strain evidence="5">KB-2021</strain>
        <tissue evidence="5">Leaf</tissue>
    </source>
</reference>
<evidence type="ECO:0000256" key="1">
    <source>
        <dbReference type="ARBA" id="ARBA00006643"/>
    </source>
</evidence>
<evidence type="ECO:0000259" key="4">
    <source>
        <dbReference type="Pfam" id="PF14432"/>
    </source>
</evidence>
<dbReference type="Pfam" id="PF20431">
    <property type="entry name" value="E_motif"/>
    <property type="match status" value="1"/>
</dbReference>
<feature type="repeat" description="PPR" evidence="3">
    <location>
        <begin position="350"/>
        <end position="385"/>
    </location>
</feature>